<keyword evidence="1" id="KW-1185">Reference proteome</keyword>
<reference evidence="2" key="1">
    <citation type="submission" date="2022-11" db="UniProtKB">
        <authorList>
            <consortium name="WormBaseParasite"/>
        </authorList>
    </citation>
    <scope>IDENTIFICATION</scope>
</reference>
<dbReference type="Pfam" id="PF13181">
    <property type="entry name" value="TPR_8"/>
    <property type="match status" value="2"/>
</dbReference>
<proteinExistence type="predicted"/>
<evidence type="ECO:0000313" key="1">
    <source>
        <dbReference type="Proteomes" id="UP000887578"/>
    </source>
</evidence>
<sequence length="192" mass="22473">MIVFATDDIKKGDEICISYINPLSNYLERKKELSGWGFICQCELCEMDVKDPMYSERNEMWEEFKKFSTEFLPKEIIAKGEALLRKIRKSYIDGNKYKVVLAELLWILSSAYIQTGNTTTSVQYLEEVIKIMDNPLKYHYKIAEICVSLAIYYESTGDLQKSVQMIEKAMESKFCNDKSQFKLYFPEISHLL</sequence>
<dbReference type="SUPFAM" id="SSF82199">
    <property type="entry name" value="SET domain"/>
    <property type="match status" value="1"/>
</dbReference>
<dbReference type="PANTHER" id="PTHR47643">
    <property type="entry name" value="TPR DOMAIN PROTEIN (AFU_ORTHOLOGUE AFUA_5G12710)"/>
    <property type="match status" value="1"/>
</dbReference>
<dbReference type="InterPro" id="IPR046341">
    <property type="entry name" value="SET_dom_sf"/>
</dbReference>
<dbReference type="Gene3D" id="2.170.270.10">
    <property type="entry name" value="SET domain"/>
    <property type="match status" value="1"/>
</dbReference>
<protein>
    <submittedName>
        <fullName evidence="2">SET domain-containing protein</fullName>
    </submittedName>
</protein>
<accession>A0A914P9P6</accession>
<dbReference type="AlphaFoldDB" id="A0A914P9P6"/>
<organism evidence="1 2">
    <name type="scientific">Panagrolaimus davidi</name>
    <dbReference type="NCBI Taxonomy" id="227884"/>
    <lineage>
        <taxon>Eukaryota</taxon>
        <taxon>Metazoa</taxon>
        <taxon>Ecdysozoa</taxon>
        <taxon>Nematoda</taxon>
        <taxon>Chromadorea</taxon>
        <taxon>Rhabditida</taxon>
        <taxon>Tylenchina</taxon>
        <taxon>Panagrolaimomorpha</taxon>
        <taxon>Panagrolaimoidea</taxon>
        <taxon>Panagrolaimidae</taxon>
        <taxon>Panagrolaimus</taxon>
    </lineage>
</organism>
<dbReference type="WBParaSite" id="PDA_v2.g11974.t1">
    <property type="protein sequence ID" value="PDA_v2.g11974.t1"/>
    <property type="gene ID" value="PDA_v2.g11974"/>
</dbReference>
<name>A0A914P9P6_9BILA</name>
<dbReference type="Gene3D" id="1.25.40.10">
    <property type="entry name" value="Tetratricopeptide repeat domain"/>
    <property type="match status" value="1"/>
</dbReference>
<dbReference type="PANTHER" id="PTHR47643:SF2">
    <property type="entry name" value="TPR DOMAIN PROTEIN (AFU_ORTHOLOGUE AFUA_5G12710)"/>
    <property type="match status" value="1"/>
</dbReference>
<dbReference type="SUPFAM" id="SSF48452">
    <property type="entry name" value="TPR-like"/>
    <property type="match status" value="1"/>
</dbReference>
<dbReference type="InterPro" id="IPR053209">
    <property type="entry name" value="Gramillin-biosynth_MTr"/>
</dbReference>
<evidence type="ECO:0000313" key="2">
    <source>
        <dbReference type="WBParaSite" id="PDA_v2.g11974.t1"/>
    </source>
</evidence>
<dbReference type="Proteomes" id="UP000887578">
    <property type="component" value="Unplaced"/>
</dbReference>
<dbReference type="InterPro" id="IPR019734">
    <property type="entry name" value="TPR_rpt"/>
</dbReference>
<dbReference type="InterPro" id="IPR011990">
    <property type="entry name" value="TPR-like_helical_dom_sf"/>
</dbReference>